<dbReference type="AlphaFoldDB" id="A0A8J6J967"/>
<evidence type="ECO:0000313" key="5">
    <source>
        <dbReference type="Proteomes" id="UP000628736"/>
    </source>
</evidence>
<gene>
    <name evidence="4" type="ORF">H8S11_09770</name>
</gene>
<dbReference type="InterPro" id="IPR042100">
    <property type="entry name" value="Bug_dom1"/>
</dbReference>
<feature type="compositionally biased region" description="Low complexity" evidence="2">
    <location>
        <begin position="25"/>
        <end position="48"/>
    </location>
</feature>
<dbReference type="SUPFAM" id="SSF53850">
    <property type="entry name" value="Periplasmic binding protein-like II"/>
    <property type="match status" value="1"/>
</dbReference>
<feature type="signal peptide" evidence="3">
    <location>
        <begin position="1"/>
        <end position="19"/>
    </location>
</feature>
<comment type="similarity">
    <text evidence="1">Belongs to the UPF0065 (bug) family.</text>
</comment>
<sequence>MKRLSILALALAMMFNLMACSSNTSGPESNSGSNGGSSTSEPSSSGNGEEWKPSRTIELVACYAAGGGHDILLRTMQKIIADENLSSANFNVVNKDGGSGAIGMAYVDGHAGDPHYLMCTTSSFTTTPLQTDLGFNYEDFTPIALLGLDPSIIVVRTDSGITNLDELLETPDVSLGGTGVGTIDYIITNKLNEAKGVEINYIPYNGDGEQVTALLGNQVTSICCNYNTVSEYINNGDFTCIATFTPERLDANPDIATAKEQGYDIEMSLYRGVCAAADITESEKQFYYDLMTKVNESEAWHNDYLEANGVEPYFLLGDDFKAYLDEVNEEFTVALQEAGLI</sequence>
<evidence type="ECO:0000256" key="3">
    <source>
        <dbReference type="SAM" id="SignalP"/>
    </source>
</evidence>
<dbReference type="Gene3D" id="3.40.190.10">
    <property type="entry name" value="Periplasmic binding protein-like II"/>
    <property type="match status" value="1"/>
</dbReference>
<proteinExistence type="inferred from homology"/>
<reference evidence="4" key="1">
    <citation type="submission" date="2020-08" db="EMBL/GenBank/DDBJ databases">
        <title>Genome public.</title>
        <authorList>
            <person name="Liu C."/>
            <person name="Sun Q."/>
        </authorList>
    </citation>
    <scope>NUCLEOTIDE SEQUENCE</scope>
    <source>
        <strain evidence="4">NSJ-23</strain>
    </source>
</reference>
<name>A0A8J6J967_9FIRM</name>
<dbReference type="EMBL" id="JACOPO010000006">
    <property type="protein sequence ID" value="MBC5723101.1"/>
    <property type="molecule type" value="Genomic_DNA"/>
</dbReference>
<evidence type="ECO:0000256" key="1">
    <source>
        <dbReference type="ARBA" id="ARBA00006987"/>
    </source>
</evidence>
<dbReference type="PANTHER" id="PTHR42928">
    <property type="entry name" value="TRICARBOXYLATE-BINDING PROTEIN"/>
    <property type="match status" value="1"/>
</dbReference>
<dbReference type="CDD" id="cd07012">
    <property type="entry name" value="PBP2_Bug_TTT"/>
    <property type="match status" value="1"/>
</dbReference>
<feature type="region of interest" description="Disordered" evidence="2">
    <location>
        <begin position="25"/>
        <end position="51"/>
    </location>
</feature>
<keyword evidence="3" id="KW-0732">Signal</keyword>
<evidence type="ECO:0000313" key="4">
    <source>
        <dbReference type="EMBL" id="MBC5723101.1"/>
    </source>
</evidence>
<dbReference type="PANTHER" id="PTHR42928:SF3">
    <property type="entry name" value="UPF0065 PROTEIN YFLP"/>
    <property type="match status" value="1"/>
</dbReference>
<dbReference type="InterPro" id="IPR005064">
    <property type="entry name" value="BUG"/>
</dbReference>
<organism evidence="4 5">
    <name type="scientific">Flintibacter hominis</name>
    <dbReference type="NCBI Taxonomy" id="2763048"/>
    <lineage>
        <taxon>Bacteria</taxon>
        <taxon>Bacillati</taxon>
        <taxon>Bacillota</taxon>
        <taxon>Clostridia</taxon>
        <taxon>Eubacteriales</taxon>
        <taxon>Flintibacter</taxon>
    </lineage>
</organism>
<keyword evidence="5" id="KW-1185">Reference proteome</keyword>
<accession>A0A8J6J967</accession>
<protein>
    <submittedName>
        <fullName evidence="4">Tripartite tricarboxylate transporter substrate binding protein</fullName>
    </submittedName>
</protein>
<evidence type="ECO:0000256" key="2">
    <source>
        <dbReference type="SAM" id="MobiDB-lite"/>
    </source>
</evidence>
<comment type="caution">
    <text evidence="4">The sequence shown here is derived from an EMBL/GenBank/DDBJ whole genome shotgun (WGS) entry which is preliminary data.</text>
</comment>
<dbReference type="Gene3D" id="3.40.190.150">
    <property type="entry name" value="Bordetella uptake gene, domain 1"/>
    <property type="match status" value="1"/>
</dbReference>
<dbReference type="Pfam" id="PF03401">
    <property type="entry name" value="TctC"/>
    <property type="match status" value="1"/>
</dbReference>
<dbReference type="Proteomes" id="UP000628736">
    <property type="component" value="Unassembled WGS sequence"/>
</dbReference>
<dbReference type="RefSeq" id="WP_186852992.1">
    <property type="nucleotide sequence ID" value="NZ_JACOPO010000006.1"/>
</dbReference>
<dbReference type="PIRSF" id="PIRSF017082">
    <property type="entry name" value="YflP"/>
    <property type="match status" value="1"/>
</dbReference>
<feature type="chain" id="PRO_5039534266" evidence="3">
    <location>
        <begin position="20"/>
        <end position="341"/>
    </location>
</feature>